<keyword evidence="3" id="KW-1185">Reference proteome</keyword>
<dbReference type="Proteomes" id="UP001153954">
    <property type="component" value="Unassembled WGS sequence"/>
</dbReference>
<accession>A0AAU9V584</accession>
<reference evidence="2" key="1">
    <citation type="submission" date="2022-03" db="EMBL/GenBank/DDBJ databases">
        <authorList>
            <person name="Tunstrom K."/>
        </authorList>
    </citation>
    <scope>NUCLEOTIDE SEQUENCE</scope>
</reference>
<evidence type="ECO:0000313" key="3">
    <source>
        <dbReference type="Proteomes" id="UP001153954"/>
    </source>
</evidence>
<organism evidence="2 3">
    <name type="scientific">Euphydryas editha</name>
    <name type="common">Edith's checkerspot</name>
    <dbReference type="NCBI Taxonomy" id="104508"/>
    <lineage>
        <taxon>Eukaryota</taxon>
        <taxon>Metazoa</taxon>
        <taxon>Ecdysozoa</taxon>
        <taxon>Arthropoda</taxon>
        <taxon>Hexapoda</taxon>
        <taxon>Insecta</taxon>
        <taxon>Pterygota</taxon>
        <taxon>Neoptera</taxon>
        <taxon>Endopterygota</taxon>
        <taxon>Lepidoptera</taxon>
        <taxon>Glossata</taxon>
        <taxon>Ditrysia</taxon>
        <taxon>Papilionoidea</taxon>
        <taxon>Nymphalidae</taxon>
        <taxon>Nymphalinae</taxon>
        <taxon>Euphydryas</taxon>
    </lineage>
</organism>
<evidence type="ECO:0000313" key="2">
    <source>
        <dbReference type="EMBL" id="CAH2106452.1"/>
    </source>
</evidence>
<name>A0AAU9V584_EUPED</name>
<feature type="region of interest" description="Disordered" evidence="1">
    <location>
        <begin position="124"/>
        <end position="149"/>
    </location>
</feature>
<evidence type="ECO:0000256" key="1">
    <source>
        <dbReference type="SAM" id="MobiDB-lite"/>
    </source>
</evidence>
<dbReference type="AlphaFoldDB" id="A0AAU9V584"/>
<protein>
    <submittedName>
        <fullName evidence="2">Uncharacterized protein</fullName>
    </submittedName>
</protein>
<gene>
    <name evidence="2" type="ORF">EEDITHA_LOCUS20585</name>
</gene>
<sequence>MDKRSKEAYIQSVFQRARIPRLAHPGRSDAHQFALAQPTAIRHSKAAWKRGSVHSISVADRSGDSCSRVLAIGQLLVSRAGGRAGGRLTRSGGRLHARVAPALRGGPREPVRCGFAVAGAPAGTARRAWPRVPARRETPLSRHLSAPPL</sequence>
<comment type="caution">
    <text evidence="2">The sequence shown here is derived from an EMBL/GenBank/DDBJ whole genome shotgun (WGS) entry which is preliminary data.</text>
</comment>
<dbReference type="EMBL" id="CAKOGL010000029">
    <property type="protein sequence ID" value="CAH2106452.1"/>
    <property type="molecule type" value="Genomic_DNA"/>
</dbReference>
<proteinExistence type="predicted"/>